<dbReference type="AlphaFoldDB" id="A0A6A6URH5"/>
<evidence type="ECO:0008006" key="3">
    <source>
        <dbReference type="Google" id="ProtNLM"/>
    </source>
</evidence>
<accession>A0A6A6URH5</accession>
<dbReference type="EMBL" id="MU004230">
    <property type="protein sequence ID" value="KAF2674001.1"/>
    <property type="molecule type" value="Genomic_DNA"/>
</dbReference>
<keyword evidence="2" id="KW-1185">Reference proteome</keyword>
<reference evidence="1" key="1">
    <citation type="journal article" date="2020" name="Stud. Mycol.">
        <title>101 Dothideomycetes genomes: a test case for predicting lifestyles and emergence of pathogens.</title>
        <authorList>
            <person name="Haridas S."/>
            <person name="Albert R."/>
            <person name="Binder M."/>
            <person name="Bloem J."/>
            <person name="Labutti K."/>
            <person name="Salamov A."/>
            <person name="Andreopoulos B."/>
            <person name="Baker S."/>
            <person name="Barry K."/>
            <person name="Bills G."/>
            <person name="Bluhm B."/>
            <person name="Cannon C."/>
            <person name="Castanera R."/>
            <person name="Culley D."/>
            <person name="Daum C."/>
            <person name="Ezra D."/>
            <person name="Gonzalez J."/>
            <person name="Henrissat B."/>
            <person name="Kuo A."/>
            <person name="Liang C."/>
            <person name="Lipzen A."/>
            <person name="Lutzoni F."/>
            <person name="Magnuson J."/>
            <person name="Mondo S."/>
            <person name="Nolan M."/>
            <person name="Ohm R."/>
            <person name="Pangilinan J."/>
            <person name="Park H.-J."/>
            <person name="Ramirez L."/>
            <person name="Alfaro M."/>
            <person name="Sun H."/>
            <person name="Tritt A."/>
            <person name="Yoshinaga Y."/>
            <person name="Zwiers L.-H."/>
            <person name="Turgeon B."/>
            <person name="Goodwin S."/>
            <person name="Spatafora J."/>
            <person name="Crous P."/>
            <person name="Grigoriev I."/>
        </authorList>
    </citation>
    <scope>NUCLEOTIDE SEQUENCE</scope>
    <source>
        <strain evidence="1">CBS 115976</strain>
    </source>
</reference>
<protein>
    <recommendedName>
        <fullName evidence="3">F-box domain-containing protein</fullName>
    </recommendedName>
</protein>
<evidence type="ECO:0000313" key="2">
    <source>
        <dbReference type="Proteomes" id="UP000799302"/>
    </source>
</evidence>
<organism evidence="1 2">
    <name type="scientific">Microthyrium microscopicum</name>
    <dbReference type="NCBI Taxonomy" id="703497"/>
    <lineage>
        <taxon>Eukaryota</taxon>
        <taxon>Fungi</taxon>
        <taxon>Dikarya</taxon>
        <taxon>Ascomycota</taxon>
        <taxon>Pezizomycotina</taxon>
        <taxon>Dothideomycetes</taxon>
        <taxon>Dothideomycetes incertae sedis</taxon>
        <taxon>Microthyriales</taxon>
        <taxon>Microthyriaceae</taxon>
        <taxon>Microthyrium</taxon>
    </lineage>
</organism>
<name>A0A6A6URH5_9PEZI</name>
<gene>
    <name evidence="1" type="ORF">BT63DRAFT_419320</name>
</gene>
<sequence length="258" mass="29252">MALPAPTLIHRLPNELLYLCFRYCADSDMLAEAENSRSYSGLRAYSSSIRYRSLWAISLTCSRFSQLVRPLLYADINVAADENSYEQRHRAERFYRTIKEFPFLRQLCIILTVDVAMLIRLERKCASGHFFDSLKELTLYCVQSTSGGEGALDLDTARLQSPWLSCHIAISRIPTLQKLSLDGGFDELRLRLEHLTPFLEDLTNLKVLSLSGLGCPGARERPVSTTTFEERSISDAATIPDTVSPRNLSYYQLHATCR</sequence>
<proteinExistence type="predicted"/>
<evidence type="ECO:0000313" key="1">
    <source>
        <dbReference type="EMBL" id="KAF2674001.1"/>
    </source>
</evidence>
<dbReference type="Proteomes" id="UP000799302">
    <property type="component" value="Unassembled WGS sequence"/>
</dbReference>